<dbReference type="SUPFAM" id="SSF57701">
    <property type="entry name" value="Zn2/Cys6 DNA-binding domain"/>
    <property type="match status" value="1"/>
</dbReference>
<dbReference type="GO" id="GO:0000981">
    <property type="term" value="F:DNA-binding transcription factor activity, RNA polymerase II-specific"/>
    <property type="evidence" value="ECO:0007669"/>
    <property type="project" value="InterPro"/>
</dbReference>
<dbReference type="InterPro" id="IPR036864">
    <property type="entry name" value="Zn2-C6_fun-type_DNA-bd_sf"/>
</dbReference>
<dbReference type="CDD" id="cd00067">
    <property type="entry name" value="GAL4"/>
    <property type="match status" value="1"/>
</dbReference>
<dbReference type="InParanoid" id="A0A1E5RHL6"/>
<evidence type="ECO:0008006" key="5">
    <source>
        <dbReference type="Google" id="ProtNLM"/>
    </source>
</evidence>
<dbReference type="EMBL" id="LPNM01000006">
    <property type="protein sequence ID" value="OEJ86390.1"/>
    <property type="molecule type" value="Genomic_DNA"/>
</dbReference>
<comment type="caution">
    <text evidence="3">The sequence shown here is derived from an EMBL/GenBank/DDBJ whole genome shotgun (WGS) entry which is preliminary data.</text>
</comment>
<dbReference type="InterPro" id="IPR001138">
    <property type="entry name" value="Zn2Cys6_DnaBD"/>
</dbReference>
<dbReference type="GO" id="GO:0008270">
    <property type="term" value="F:zinc ion binding"/>
    <property type="evidence" value="ECO:0007669"/>
    <property type="project" value="InterPro"/>
</dbReference>
<dbReference type="AlphaFoldDB" id="A0A1E5RHL6"/>
<keyword evidence="4" id="KW-1185">Reference proteome</keyword>
<evidence type="ECO:0000313" key="3">
    <source>
        <dbReference type="EMBL" id="OEJ86390.1"/>
    </source>
</evidence>
<evidence type="ECO:0000256" key="2">
    <source>
        <dbReference type="SAM" id="MobiDB-lite"/>
    </source>
</evidence>
<accession>A0A1E5RHL6</accession>
<organism evidence="3 4">
    <name type="scientific">Hanseniaspora osmophila</name>
    <dbReference type="NCBI Taxonomy" id="56408"/>
    <lineage>
        <taxon>Eukaryota</taxon>
        <taxon>Fungi</taxon>
        <taxon>Dikarya</taxon>
        <taxon>Ascomycota</taxon>
        <taxon>Saccharomycotina</taxon>
        <taxon>Saccharomycetes</taxon>
        <taxon>Saccharomycodales</taxon>
        <taxon>Saccharomycodaceae</taxon>
        <taxon>Hanseniaspora</taxon>
    </lineage>
</organism>
<feature type="compositionally biased region" description="Polar residues" evidence="2">
    <location>
        <begin position="153"/>
        <end position="179"/>
    </location>
</feature>
<feature type="region of interest" description="Disordered" evidence="2">
    <location>
        <begin position="153"/>
        <end position="188"/>
    </location>
</feature>
<sequence>MAGKNTLKTNENSINNGNDTQRRNEQSLNFSTADQVVAESLQTKSPTKKTAKKVTKKRTKTPTQIKKENLETTAEVVAAATPGSSSSAAKNLYHRREAVCDRCRKWKRACYGVNAACNNCLMANHACTVSTPMIRKCKPKPVKILGLPITQSTNIPSKSHQKDSVSTSNMSSPVNTMATHASEPAGSLRKEPLSQLAFKMPVEEHPQYKKLLAENTALLNNEKKLIMDKSQVTKNLAQANQTITSLLEQMAVQTKKLEEANNTLLLTLQRQTQESFSAASEHLISIPTVHPKVAKNSYKYDSTSSSTVVGTPDNQNHTDSTSLDALFSTKAQPSTIFRGESFENLSQAKEMINLREEELIGDLGFPSKMSTIKNSIFLNDMDKDFLKTLGVDI</sequence>
<keyword evidence="1" id="KW-0175">Coiled coil</keyword>
<dbReference type="Proteomes" id="UP000095728">
    <property type="component" value="Unassembled WGS sequence"/>
</dbReference>
<feature type="compositionally biased region" description="Polar residues" evidence="2">
    <location>
        <begin position="1"/>
        <end position="19"/>
    </location>
</feature>
<feature type="compositionally biased region" description="Basic residues" evidence="2">
    <location>
        <begin position="46"/>
        <end position="60"/>
    </location>
</feature>
<evidence type="ECO:0000313" key="4">
    <source>
        <dbReference type="Proteomes" id="UP000095728"/>
    </source>
</evidence>
<reference evidence="4" key="1">
    <citation type="journal article" date="2016" name="Genome Announc.">
        <title>Genome sequences of three species of Hanseniaspora isolated from spontaneous wine fermentations.</title>
        <authorList>
            <person name="Sternes P.R."/>
            <person name="Lee D."/>
            <person name="Kutyna D.R."/>
            <person name="Borneman A.R."/>
        </authorList>
    </citation>
    <scope>NUCLEOTIDE SEQUENCE [LARGE SCALE GENOMIC DNA]</scope>
    <source>
        <strain evidence="4">AWRI3579</strain>
    </source>
</reference>
<name>A0A1E5RHL6_9ASCO</name>
<dbReference type="OrthoDB" id="3972808at2759"/>
<evidence type="ECO:0000256" key="1">
    <source>
        <dbReference type="SAM" id="Coils"/>
    </source>
</evidence>
<feature type="region of interest" description="Disordered" evidence="2">
    <location>
        <begin position="1"/>
        <end position="64"/>
    </location>
</feature>
<protein>
    <recommendedName>
        <fullName evidence="5">Zn(2)-C6 fungal-type domain-containing protein</fullName>
    </recommendedName>
</protein>
<gene>
    <name evidence="3" type="ORF">AWRI3579_g1537</name>
</gene>
<feature type="coiled-coil region" evidence="1">
    <location>
        <begin position="229"/>
        <end position="274"/>
    </location>
</feature>
<proteinExistence type="predicted"/>